<dbReference type="STRING" id="28234.SAMN04488588_0704"/>
<evidence type="ECO:0000313" key="2">
    <source>
        <dbReference type="EMBL" id="SDC24787.1"/>
    </source>
</evidence>
<evidence type="ECO:0000313" key="4">
    <source>
        <dbReference type="Proteomes" id="UP000199322"/>
    </source>
</evidence>
<evidence type="ECO:0000313" key="3">
    <source>
        <dbReference type="EMBL" id="TGG88390.1"/>
    </source>
</evidence>
<dbReference type="EMBL" id="FMYV01000002">
    <property type="protein sequence ID" value="SDC24787.1"/>
    <property type="molecule type" value="Genomic_DNA"/>
</dbReference>
<keyword evidence="1" id="KW-0812">Transmembrane</keyword>
<organism evidence="2 4">
    <name type="scientific">Geotoga petraea</name>
    <dbReference type="NCBI Taxonomy" id="28234"/>
    <lineage>
        <taxon>Bacteria</taxon>
        <taxon>Thermotogati</taxon>
        <taxon>Thermotogota</taxon>
        <taxon>Thermotogae</taxon>
        <taxon>Petrotogales</taxon>
        <taxon>Petrotogaceae</taxon>
        <taxon>Geotoga</taxon>
    </lineage>
</organism>
<dbReference type="Proteomes" id="UP000199322">
    <property type="component" value="Unassembled WGS sequence"/>
</dbReference>
<name>A0A1G6K1G5_9BACT</name>
<evidence type="ECO:0000313" key="5">
    <source>
        <dbReference type="Proteomes" id="UP000297288"/>
    </source>
</evidence>
<dbReference type="AlphaFoldDB" id="A0A1G6K1G5"/>
<protein>
    <submittedName>
        <fullName evidence="2">Uncharacterized protein</fullName>
    </submittedName>
</protein>
<accession>A0A1G6K1G5</accession>
<reference evidence="2 4" key="1">
    <citation type="submission" date="2016-10" db="EMBL/GenBank/DDBJ databases">
        <authorList>
            <person name="de Groot N.N."/>
        </authorList>
    </citation>
    <scope>NUCLEOTIDE SEQUENCE [LARGE SCALE GENOMIC DNA]</scope>
    <source>
        <strain evidence="2 4">WG14</strain>
    </source>
</reference>
<dbReference type="Proteomes" id="UP000297288">
    <property type="component" value="Unassembled WGS sequence"/>
</dbReference>
<gene>
    <name evidence="3" type="ORF">E4650_04930</name>
    <name evidence="2" type="ORF">SAMN04488588_0704</name>
</gene>
<feature type="transmembrane region" description="Helical" evidence="1">
    <location>
        <begin position="17"/>
        <end position="38"/>
    </location>
</feature>
<reference evidence="3 5" key="2">
    <citation type="submission" date="2019-04" db="EMBL/GenBank/DDBJ databases">
        <title>Draft genome sequence data and analysis of a Fermenting Bacterium, Geotoga petraea strain HO-Geo1, isolated from heavy-oil petroleum reservoir in Russia.</title>
        <authorList>
            <person name="Grouzdev D.S."/>
            <person name="Semenova E.M."/>
            <person name="Sokolova D.S."/>
            <person name="Tourova T.P."/>
            <person name="Poltaraus A.B."/>
            <person name="Nazina T.N."/>
        </authorList>
    </citation>
    <scope>NUCLEOTIDE SEQUENCE [LARGE SCALE GENOMIC DNA]</scope>
    <source>
        <strain evidence="3 5">HO-Geo1</strain>
    </source>
</reference>
<keyword evidence="1" id="KW-1133">Transmembrane helix</keyword>
<evidence type="ECO:0000256" key="1">
    <source>
        <dbReference type="SAM" id="Phobius"/>
    </source>
</evidence>
<dbReference type="RefSeq" id="WP_091402846.1">
    <property type="nucleotide sequence ID" value="NZ_FMYV01000002.1"/>
</dbReference>
<dbReference type="OrthoDB" id="44719at2"/>
<dbReference type="EMBL" id="SRME01000002">
    <property type="protein sequence ID" value="TGG88390.1"/>
    <property type="molecule type" value="Genomic_DNA"/>
</dbReference>
<keyword evidence="1" id="KW-0472">Membrane</keyword>
<sequence>MNIILSVLFGLIPLLQFFIQGYLFFGVSLLLLIISYFVIRRKGAINFMIESTLLLAMQVILVIIDVSNIFLFIYIALASALLYLASMEDRKIDELKSFIKQAGYDPETFNFIFCFFGLGQIKNLDELKNLKSAVLGYGKDGIAYSVKMETGDINRFLSYDELSDYGMFRLEKEQEPYFQKTWELFWPSSRLRTLHKPQLETFGLFFVVKDEIVTFYEEPGLLYKVANYLDDNA</sequence>
<proteinExistence type="predicted"/>
<keyword evidence="4" id="KW-1185">Reference proteome</keyword>
<feature type="transmembrane region" description="Helical" evidence="1">
    <location>
        <begin position="69"/>
        <end position="86"/>
    </location>
</feature>